<dbReference type="InterPro" id="IPR035944">
    <property type="entry name" value="YfbM-like_sf"/>
</dbReference>
<reference evidence="1 2" key="1">
    <citation type="submission" date="2015-02" db="EMBL/GenBank/DDBJ databases">
        <title>Draft genome sequence of Kitasatospora griseola MF730-N6, a bafilomycin, terpentecin and satosporin producer.</title>
        <authorList>
            <person name="Arens J.C."/>
            <person name="Haltli B."/>
            <person name="Kerr R.G."/>
        </authorList>
    </citation>
    <scope>NUCLEOTIDE SEQUENCE [LARGE SCALE GENOMIC DNA]</scope>
    <source>
        <strain evidence="1 2">MF730-N6</strain>
    </source>
</reference>
<protein>
    <recommendedName>
        <fullName evidence="3">DUF1877 domain-containing protein</fullName>
    </recommendedName>
</protein>
<dbReference type="AlphaFoldDB" id="A0A0D0PT85"/>
<evidence type="ECO:0000313" key="2">
    <source>
        <dbReference type="Proteomes" id="UP000032066"/>
    </source>
</evidence>
<comment type="caution">
    <text evidence="1">The sequence shown here is derived from an EMBL/GenBank/DDBJ whole genome shotgun (WGS) entry which is preliminary data.</text>
</comment>
<dbReference type="Gene3D" id="3.40.1760.10">
    <property type="entry name" value="YfbM-like super family"/>
    <property type="match status" value="1"/>
</dbReference>
<proteinExistence type="predicted"/>
<organism evidence="1 2">
    <name type="scientific">Kitasatospora griseola</name>
    <name type="common">Streptomyces griseolosporeus</name>
    <dbReference type="NCBI Taxonomy" id="2064"/>
    <lineage>
        <taxon>Bacteria</taxon>
        <taxon>Bacillati</taxon>
        <taxon>Actinomycetota</taxon>
        <taxon>Actinomycetes</taxon>
        <taxon>Kitasatosporales</taxon>
        <taxon>Streptomycetaceae</taxon>
        <taxon>Kitasatospora</taxon>
    </lineage>
</organism>
<dbReference type="RefSeq" id="WP_043912063.1">
    <property type="nucleotide sequence ID" value="NZ_JXZB01000002.1"/>
</dbReference>
<accession>A0A0D0PT85</accession>
<evidence type="ECO:0008006" key="3">
    <source>
        <dbReference type="Google" id="ProtNLM"/>
    </source>
</evidence>
<dbReference type="OrthoDB" id="1821531at2"/>
<dbReference type="SUPFAM" id="SSF111069">
    <property type="entry name" value="Hypothetical protein yfbM"/>
    <property type="match status" value="1"/>
</dbReference>
<dbReference type="InterPro" id="IPR015068">
    <property type="entry name" value="DUF1877"/>
</dbReference>
<dbReference type="Pfam" id="PF08974">
    <property type="entry name" value="DUF1877"/>
    <property type="match status" value="1"/>
</dbReference>
<dbReference type="Proteomes" id="UP000032066">
    <property type="component" value="Unassembled WGS sequence"/>
</dbReference>
<sequence length="163" mass="18108">MAGRGVLFALAEGERARLLGCGGDGEVMAVVEEVEEAWDEAWVCEVDKAWDALHRCLTDGRLEYGNGEFPLSHVILGGRAMYEGEDYVVCYVEPGEVRAVAGALGRVDEGWVRGRYAELEFEEYQGARGEEDLAYTVCFLPDLREFYRRAAEEGRAVVFTVGQ</sequence>
<dbReference type="EMBL" id="JXZB01000002">
    <property type="protein sequence ID" value="KIQ65724.1"/>
    <property type="molecule type" value="Genomic_DNA"/>
</dbReference>
<dbReference type="PATRIC" id="fig|2064.6.peg.3926"/>
<keyword evidence="2" id="KW-1185">Reference proteome</keyword>
<evidence type="ECO:0000313" key="1">
    <source>
        <dbReference type="EMBL" id="KIQ65724.1"/>
    </source>
</evidence>
<name>A0A0D0PT85_KITGR</name>
<gene>
    <name evidence="1" type="ORF">TR51_18300</name>
</gene>